<keyword evidence="2" id="KW-1185">Reference proteome</keyword>
<dbReference type="AlphaFoldDB" id="A0A1H4MFA6"/>
<reference evidence="2" key="1">
    <citation type="submission" date="2016-10" db="EMBL/GenBank/DDBJ databases">
        <authorList>
            <person name="Varghese N."/>
            <person name="Submissions S."/>
        </authorList>
    </citation>
    <scope>NUCLEOTIDE SEQUENCE [LARGE SCALE GENOMIC DNA]</scope>
    <source>
        <strain evidence="2">DSM 16089</strain>
    </source>
</reference>
<proteinExistence type="predicted"/>
<evidence type="ECO:0008006" key="3">
    <source>
        <dbReference type="Google" id="ProtNLM"/>
    </source>
</evidence>
<evidence type="ECO:0000313" key="2">
    <source>
        <dbReference type="Proteomes" id="UP000183750"/>
    </source>
</evidence>
<dbReference type="RefSeq" id="WP_074731758.1">
    <property type="nucleotide sequence ID" value="NZ_FNSQ01000005.1"/>
</dbReference>
<dbReference type="NCBIfam" id="NF005115">
    <property type="entry name" value="PRK06547.1"/>
    <property type="match status" value="1"/>
</dbReference>
<accession>A0A1H4MFA6</accession>
<dbReference type="SUPFAM" id="SSF52540">
    <property type="entry name" value="P-loop containing nucleoside triphosphate hydrolases"/>
    <property type="match status" value="1"/>
</dbReference>
<dbReference type="EMBL" id="FNSQ01000005">
    <property type="protein sequence ID" value="SEB81746.1"/>
    <property type="molecule type" value="Genomic_DNA"/>
</dbReference>
<dbReference type="Gene3D" id="3.40.50.300">
    <property type="entry name" value="P-loop containing nucleotide triphosphate hydrolases"/>
    <property type="match status" value="1"/>
</dbReference>
<dbReference type="OrthoDB" id="3237545at2"/>
<protein>
    <recommendedName>
        <fullName evidence="3">(d)CMP kinase</fullName>
    </recommendedName>
</protein>
<gene>
    <name evidence="1" type="ORF">SAMN04489807_2127</name>
</gene>
<dbReference type="Proteomes" id="UP000183750">
    <property type="component" value="Unassembled WGS sequence"/>
</dbReference>
<dbReference type="InterPro" id="IPR027417">
    <property type="entry name" value="P-loop_NTPase"/>
</dbReference>
<name>A0A1H4MFA6_9MICO</name>
<sequence>MPSRSDDPVAAALERAATLIVDDVHALAAANPVVLIDGRSGAGKTSLARMLVERWPIAGRVQSIALDSIYPGWDGLHDGVERALDGILRPHGRGLLGYWRRWDWERAAEAEVHAVDPALGVILEGSGVLTPATAKIADVRIWLESAEDGRKARALTRDGDTYRPHWDRWARQESDHLLRDDPQALATRVIDVP</sequence>
<evidence type="ECO:0000313" key="1">
    <source>
        <dbReference type="EMBL" id="SEB81746.1"/>
    </source>
</evidence>
<organism evidence="1 2">
    <name type="scientific">Microbacterium hydrocarbonoxydans</name>
    <dbReference type="NCBI Taxonomy" id="273678"/>
    <lineage>
        <taxon>Bacteria</taxon>
        <taxon>Bacillati</taxon>
        <taxon>Actinomycetota</taxon>
        <taxon>Actinomycetes</taxon>
        <taxon>Micrococcales</taxon>
        <taxon>Microbacteriaceae</taxon>
        <taxon>Microbacterium</taxon>
    </lineage>
</organism>